<keyword evidence="4" id="KW-0408">Iron</keyword>
<evidence type="ECO:0000313" key="7">
    <source>
        <dbReference type="EMBL" id="MFB2880125.1"/>
    </source>
</evidence>
<keyword evidence="3" id="KW-0479">Metal-binding</keyword>
<dbReference type="Pfam" id="PF25160">
    <property type="entry name" value="LdpA_Fe-S-bd"/>
    <property type="match status" value="1"/>
</dbReference>
<dbReference type="InterPro" id="IPR057431">
    <property type="entry name" value="LdpA_Fe-S-bd"/>
</dbReference>
<dbReference type="EMBL" id="JBHFNQ010000196">
    <property type="protein sequence ID" value="MFB2880125.1"/>
    <property type="molecule type" value="Genomic_DNA"/>
</dbReference>
<reference evidence="7 8" key="1">
    <citation type="submission" date="2024-09" db="EMBL/GenBank/DDBJ databases">
        <title>Floridaenema gen nov. (Aerosakkonemataceae, Aerosakkonematales ord. nov., Cyanobacteria) from benthic tropical and subtropical fresh waters, with the description of four new species.</title>
        <authorList>
            <person name="Moretto J.A."/>
            <person name="Berthold D.E."/>
            <person name="Lefler F.W."/>
            <person name="Huang I.-S."/>
            <person name="Laughinghouse H. IV."/>
        </authorList>
    </citation>
    <scope>NUCLEOTIDE SEQUENCE [LARGE SCALE GENOMIC DNA]</scope>
    <source>
        <strain evidence="7 8">BLCC-F46</strain>
    </source>
</reference>
<proteinExistence type="predicted"/>
<sequence length="396" mass="42822">MTNIYSPLHSLREGHWFKLICGASFQHLPAVRNLTLVYTLAGADCIDVAADPAVIAAAKEALETALSLGEEAQRRGFGFKGLPLLMVSLNDGEDPHFRKAEFDATECPTECPRPCESICPAQAILFDRANNNFSGVLDQLCYGCGRCIPICPSNLIFTRAYISTPEAVAPLVLQTAVDAVEIHTQVGRLADFQRLWSAIAPWVNKLKAIAISCPDGEGLINYLWALYDLIKPLPCELIWQTDGRPMSGDIGAGTTHAAVKLGKKVLAAGLPGYVQLAGGTNNHTVSKLKAVDLLNSQLGDYSANPSEKPNPQYFPKSQTQNYIAGIAYGSFARVMLSPILDQLEAVAAKTDSLSASLILPQQRVNLEDHPELLWQAVSLADTLVSQIKSPNREKVG</sequence>
<evidence type="ECO:0000259" key="6">
    <source>
        <dbReference type="PROSITE" id="PS51379"/>
    </source>
</evidence>
<organism evidence="7 8">
    <name type="scientific">Floridaenema aerugineum BLCC-F46</name>
    <dbReference type="NCBI Taxonomy" id="3153654"/>
    <lineage>
        <taxon>Bacteria</taxon>
        <taxon>Bacillati</taxon>
        <taxon>Cyanobacteriota</taxon>
        <taxon>Cyanophyceae</taxon>
        <taxon>Oscillatoriophycideae</taxon>
        <taxon>Aerosakkonematales</taxon>
        <taxon>Aerosakkonemataceae</taxon>
        <taxon>Floridanema</taxon>
        <taxon>Floridanema aerugineum</taxon>
    </lineage>
</organism>
<feature type="domain" description="4Fe-4S ferredoxin-type" evidence="6">
    <location>
        <begin position="98"/>
        <end position="129"/>
    </location>
</feature>
<keyword evidence="5" id="KW-0411">Iron-sulfur</keyword>
<protein>
    <submittedName>
        <fullName evidence="7">Circadian clock protein LdpA</fullName>
    </submittedName>
</protein>
<dbReference type="NCBIfam" id="NF045992">
    <property type="entry name" value="CircClkLdpA"/>
    <property type="match status" value="1"/>
</dbReference>
<gene>
    <name evidence="7" type="primary">ldpA</name>
    <name evidence="7" type="ORF">ACE1CC_25015</name>
</gene>
<dbReference type="PANTHER" id="PTHR24960:SF79">
    <property type="entry name" value="PHOTOSYSTEM I IRON-SULFUR CENTER"/>
    <property type="match status" value="1"/>
</dbReference>
<dbReference type="PANTHER" id="PTHR24960">
    <property type="entry name" value="PHOTOSYSTEM I IRON-SULFUR CENTER-RELATED"/>
    <property type="match status" value="1"/>
</dbReference>
<evidence type="ECO:0000313" key="8">
    <source>
        <dbReference type="Proteomes" id="UP001576774"/>
    </source>
</evidence>
<accession>A0ABV4XBF5</accession>
<dbReference type="Proteomes" id="UP001576774">
    <property type="component" value="Unassembled WGS sequence"/>
</dbReference>
<keyword evidence="8" id="KW-1185">Reference proteome</keyword>
<dbReference type="InterPro" id="IPR021039">
    <property type="entry name" value="Fe-S-bd_prot_LdpA_C"/>
</dbReference>
<name>A0ABV4XBF5_9CYAN</name>
<dbReference type="SUPFAM" id="SSF54862">
    <property type="entry name" value="4Fe-4S ferredoxins"/>
    <property type="match status" value="1"/>
</dbReference>
<dbReference type="Gene3D" id="3.30.70.20">
    <property type="match status" value="1"/>
</dbReference>
<evidence type="ECO:0000256" key="5">
    <source>
        <dbReference type="ARBA" id="ARBA00023014"/>
    </source>
</evidence>
<evidence type="ECO:0000256" key="4">
    <source>
        <dbReference type="ARBA" id="ARBA00023004"/>
    </source>
</evidence>
<dbReference type="PROSITE" id="PS00198">
    <property type="entry name" value="4FE4S_FER_1"/>
    <property type="match status" value="1"/>
</dbReference>
<dbReference type="RefSeq" id="WP_413273151.1">
    <property type="nucleotide sequence ID" value="NZ_JBHFNQ010000196.1"/>
</dbReference>
<keyword evidence="2" id="KW-0004">4Fe-4S</keyword>
<dbReference type="InterPro" id="IPR050157">
    <property type="entry name" value="PSI_iron-sulfur_center"/>
</dbReference>
<dbReference type="InterPro" id="IPR017900">
    <property type="entry name" value="4Fe4S_Fe_S_CS"/>
</dbReference>
<dbReference type="PROSITE" id="PS51379">
    <property type="entry name" value="4FE4S_FER_2"/>
    <property type="match status" value="2"/>
</dbReference>
<comment type="cofactor">
    <cofactor evidence="1">
        <name>[4Fe-4S] cluster</name>
        <dbReference type="ChEBI" id="CHEBI:49883"/>
    </cofactor>
</comment>
<evidence type="ECO:0000256" key="3">
    <source>
        <dbReference type="ARBA" id="ARBA00022723"/>
    </source>
</evidence>
<evidence type="ECO:0000256" key="1">
    <source>
        <dbReference type="ARBA" id="ARBA00001966"/>
    </source>
</evidence>
<comment type="caution">
    <text evidence="7">The sequence shown here is derived from an EMBL/GenBank/DDBJ whole genome shotgun (WGS) entry which is preliminary data.</text>
</comment>
<dbReference type="Pfam" id="PF12617">
    <property type="entry name" value="LdpA_C"/>
    <property type="match status" value="1"/>
</dbReference>
<feature type="domain" description="4Fe-4S ferredoxin-type" evidence="6">
    <location>
        <begin position="133"/>
        <end position="161"/>
    </location>
</feature>
<dbReference type="InterPro" id="IPR017896">
    <property type="entry name" value="4Fe4S_Fe-S-bd"/>
</dbReference>
<evidence type="ECO:0000256" key="2">
    <source>
        <dbReference type="ARBA" id="ARBA00022485"/>
    </source>
</evidence>